<comment type="caution">
    <text evidence="1">The sequence shown here is derived from an EMBL/GenBank/DDBJ whole genome shotgun (WGS) entry which is preliminary data.</text>
</comment>
<sequence>MQIIKYTASFRENCIEIFKSNLPKFFAAEELQLFEHFLDHETEENYYIIKTSRLWRDFFR</sequence>
<dbReference type="Proteomes" id="UP000256491">
    <property type="component" value="Unassembled WGS sequence"/>
</dbReference>
<evidence type="ECO:0000313" key="2">
    <source>
        <dbReference type="Proteomes" id="UP000256491"/>
    </source>
</evidence>
<dbReference type="EMBL" id="QNUF01000024">
    <property type="protein sequence ID" value="REC73378.1"/>
    <property type="molecule type" value="Genomic_DNA"/>
</dbReference>
<gene>
    <name evidence="1" type="ORF">DRF57_17870</name>
</gene>
<organism evidence="1 2">
    <name type="scientific">Chryseobacterium rhizosphaerae</name>
    <dbReference type="NCBI Taxonomy" id="395937"/>
    <lineage>
        <taxon>Bacteria</taxon>
        <taxon>Pseudomonadati</taxon>
        <taxon>Bacteroidota</taxon>
        <taxon>Flavobacteriia</taxon>
        <taxon>Flavobacteriales</taxon>
        <taxon>Weeksellaceae</taxon>
        <taxon>Chryseobacterium group</taxon>
        <taxon>Chryseobacterium</taxon>
    </lineage>
</organism>
<proteinExistence type="predicted"/>
<name>A0ABX9IGX4_9FLAO</name>
<evidence type="ECO:0000313" key="1">
    <source>
        <dbReference type="EMBL" id="REC73378.1"/>
    </source>
</evidence>
<protein>
    <submittedName>
        <fullName evidence="1">Uncharacterized protein</fullName>
    </submittedName>
</protein>
<keyword evidence="2" id="KW-1185">Reference proteome</keyword>
<reference evidence="1 2" key="1">
    <citation type="journal article" date="2010" name="Syst. Appl. Microbiol.">
        <title>Four new species of Chryseobacterium from the rhizosphere of coastal sand dune plants, Chryseobacterium elymi sp. nov., Chryseobacterium hagamense sp. nov., Chryseobacterium lathyri sp. nov. and Chryseobacterium rhizosphaerae sp. nov.</title>
        <authorList>
            <person name="Cho S.H."/>
            <person name="Lee K.S."/>
            <person name="Shin D.S."/>
            <person name="Han J.H."/>
            <person name="Park K.S."/>
            <person name="Lee C.H."/>
            <person name="Park K.H."/>
            <person name="Kim S.B."/>
        </authorList>
    </citation>
    <scope>NUCLEOTIDE SEQUENCE [LARGE SCALE GENOMIC DNA]</scope>
    <source>
        <strain evidence="1 2">KCTC 22548</strain>
    </source>
</reference>
<accession>A0ABX9IGX4</accession>